<evidence type="ECO:0000256" key="2">
    <source>
        <dbReference type="SAM" id="MobiDB-lite"/>
    </source>
</evidence>
<reference evidence="3" key="1">
    <citation type="submission" date="2021-03" db="EMBL/GenBank/DDBJ databases">
        <authorList>
            <person name="Li Z."/>
            <person name="Yang C."/>
        </authorList>
    </citation>
    <scope>NUCLEOTIDE SEQUENCE</scope>
    <source>
        <strain evidence="3">Dzin_1.0</strain>
        <tissue evidence="3">Leaf</tissue>
    </source>
</reference>
<comment type="similarity">
    <text evidence="1">Belongs to the LOR family.</text>
</comment>
<evidence type="ECO:0000313" key="4">
    <source>
        <dbReference type="Proteomes" id="UP001085076"/>
    </source>
</evidence>
<protein>
    <recommendedName>
        <fullName evidence="5">Protein LURP-one-related 8</fullName>
    </recommendedName>
</protein>
<proteinExistence type="inferred from homology"/>
<dbReference type="PANTHER" id="PTHR31087">
    <property type="match status" value="1"/>
</dbReference>
<dbReference type="PANTHER" id="PTHR31087:SF131">
    <property type="entry name" value="TRANSLATION INITIATION FACTOR 2B FAMILY PROTEIN, PUTATIVE, EXPRESSED-RELATED"/>
    <property type="match status" value="1"/>
</dbReference>
<dbReference type="Pfam" id="PF04525">
    <property type="entry name" value="LOR"/>
    <property type="match status" value="1"/>
</dbReference>
<reference evidence="3" key="2">
    <citation type="journal article" date="2022" name="Hortic Res">
        <title>The genome of Dioscorea zingiberensis sheds light on the biosynthesis, origin and evolution of the medicinally important diosgenin saponins.</title>
        <authorList>
            <person name="Li Y."/>
            <person name="Tan C."/>
            <person name="Li Z."/>
            <person name="Guo J."/>
            <person name="Li S."/>
            <person name="Chen X."/>
            <person name="Wang C."/>
            <person name="Dai X."/>
            <person name="Yang H."/>
            <person name="Song W."/>
            <person name="Hou L."/>
            <person name="Xu J."/>
            <person name="Tong Z."/>
            <person name="Xu A."/>
            <person name="Yuan X."/>
            <person name="Wang W."/>
            <person name="Yang Q."/>
            <person name="Chen L."/>
            <person name="Sun Z."/>
            <person name="Wang K."/>
            <person name="Pan B."/>
            <person name="Chen J."/>
            <person name="Bao Y."/>
            <person name="Liu F."/>
            <person name="Qi X."/>
            <person name="Gang D.R."/>
            <person name="Wen J."/>
            <person name="Li J."/>
        </authorList>
    </citation>
    <scope>NUCLEOTIDE SEQUENCE</scope>
    <source>
        <strain evidence="3">Dzin_1.0</strain>
    </source>
</reference>
<dbReference type="AlphaFoldDB" id="A0A9D5D5Z3"/>
<comment type="caution">
    <text evidence="3">The sequence shown here is derived from an EMBL/GenBank/DDBJ whole genome shotgun (WGS) entry which is preliminary data.</text>
</comment>
<dbReference type="Proteomes" id="UP001085076">
    <property type="component" value="Miscellaneous, Linkage group lg01"/>
</dbReference>
<evidence type="ECO:0008006" key="5">
    <source>
        <dbReference type="Google" id="ProtNLM"/>
    </source>
</evidence>
<accession>A0A9D5D5Z3</accession>
<sequence length="220" mass="24341">MTKVHPNYAGSVVPESPGKPSGREVTGPAVTLTVWHKSLLFNCNGFTVFDNKGNLVFRVDNYASSCSGEVVLMDAAGKPLLTVRRKRLISLSEKWLVYNGEEARNPRFCASRKHMNILSSKSLTHISSLSCGNSSSSSSSNSYDIEGSYMQRSCMVYDERHHPVVEIKRKESVRGVAFGADVFRLVVQPEIELTVAMAMVILLEQMFGSRRSSLSLIRCS</sequence>
<dbReference type="InterPro" id="IPR038595">
    <property type="entry name" value="LOR_sf"/>
</dbReference>
<name>A0A9D5D5Z3_9LILI</name>
<dbReference type="Gene3D" id="2.40.160.200">
    <property type="entry name" value="LURP1-related"/>
    <property type="match status" value="1"/>
</dbReference>
<dbReference type="InterPro" id="IPR007612">
    <property type="entry name" value="LOR"/>
</dbReference>
<dbReference type="SUPFAM" id="SSF54518">
    <property type="entry name" value="Tubby C-terminal domain-like"/>
    <property type="match status" value="1"/>
</dbReference>
<evidence type="ECO:0000256" key="1">
    <source>
        <dbReference type="ARBA" id="ARBA00005437"/>
    </source>
</evidence>
<keyword evidence="4" id="KW-1185">Reference proteome</keyword>
<feature type="region of interest" description="Disordered" evidence="2">
    <location>
        <begin position="1"/>
        <end position="25"/>
    </location>
</feature>
<dbReference type="EMBL" id="JAGGNH010000001">
    <property type="protein sequence ID" value="KAJ0985349.1"/>
    <property type="molecule type" value="Genomic_DNA"/>
</dbReference>
<dbReference type="OrthoDB" id="748129at2759"/>
<gene>
    <name evidence="3" type="ORF">J5N97_003705</name>
</gene>
<dbReference type="InterPro" id="IPR025659">
    <property type="entry name" value="Tubby-like_C"/>
</dbReference>
<organism evidence="3 4">
    <name type="scientific">Dioscorea zingiberensis</name>
    <dbReference type="NCBI Taxonomy" id="325984"/>
    <lineage>
        <taxon>Eukaryota</taxon>
        <taxon>Viridiplantae</taxon>
        <taxon>Streptophyta</taxon>
        <taxon>Embryophyta</taxon>
        <taxon>Tracheophyta</taxon>
        <taxon>Spermatophyta</taxon>
        <taxon>Magnoliopsida</taxon>
        <taxon>Liliopsida</taxon>
        <taxon>Dioscoreales</taxon>
        <taxon>Dioscoreaceae</taxon>
        <taxon>Dioscorea</taxon>
    </lineage>
</organism>
<evidence type="ECO:0000313" key="3">
    <source>
        <dbReference type="EMBL" id="KAJ0985349.1"/>
    </source>
</evidence>